<evidence type="ECO:0000313" key="2">
    <source>
        <dbReference type="EMBL" id="GAA3360716.1"/>
    </source>
</evidence>
<protein>
    <recommendedName>
        <fullName evidence="4">PE domain-containing protein</fullName>
    </recommendedName>
</protein>
<gene>
    <name evidence="2" type="ORF">GCM10020366_41870</name>
</gene>
<dbReference type="EMBL" id="BAAAYK010000038">
    <property type="protein sequence ID" value="GAA3360716.1"/>
    <property type="molecule type" value="Genomic_DNA"/>
</dbReference>
<organism evidence="2 3">
    <name type="scientific">Saccharopolyspora gregorii</name>
    <dbReference type="NCBI Taxonomy" id="33914"/>
    <lineage>
        <taxon>Bacteria</taxon>
        <taxon>Bacillati</taxon>
        <taxon>Actinomycetota</taxon>
        <taxon>Actinomycetes</taxon>
        <taxon>Pseudonocardiales</taxon>
        <taxon>Pseudonocardiaceae</taxon>
        <taxon>Saccharopolyspora</taxon>
    </lineage>
</organism>
<dbReference type="Gene3D" id="1.10.287.1060">
    <property type="entry name" value="ESAT-6-like"/>
    <property type="match status" value="1"/>
</dbReference>
<reference evidence="3" key="1">
    <citation type="journal article" date="2019" name="Int. J. Syst. Evol. Microbiol.">
        <title>The Global Catalogue of Microorganisms (GCM) 10K type strain sequencing project: providing services to taxonomists for standard genome sequencing and annotation.</title>
        <authorList>
            <consortium name="The Broad Institute Genomics Platform"/>
            <consortium name="The Broad Institute Genome Sequencing Center for Infectious Disease"/>
            <person name="Wu L."/>
            <person name="Ma J."/>
        </authorList>
    </citation>
    <scope>NUCLEOTIDE SEQUENCE [LARGE SCALE GENOMIC DNA]</scope>
    <source>
        <strain evidence="3">JCM 9687</strain>
    </source>
</reference>
<feature type="region of interest" description="Disordered" evidence="1">
    <location>
        <begin position="117"/>
        <end position="136"/>
    </location>
</feature>
<sequence length="136" mass="14705">MAGGEGGFAAAAEGLNQVRSQTQWINQQVGTGKLALDPEVAERAAKRVEEEIGELAKLLMDADQLGHVVGLGNYPDGQQLARRFIDKATDPNSGAIALVKELQQVLREQAQAFRSAAKDYRATDDQIAEDMQRGIQ</sequence>
<name>A0ABP6RV09_9PSEU</name>
<accession>A0ABP6RV09</accession>
<comment type="caution">
    <text evidence="2">The sequence shown here is derived from an EMBL/GenBank/DDBJ whole genome shotgun (WGS) entry which is preliminary data.</text>
</comment>
<proteinExistence type="predicted"/>
<evidence type="ECO:0000256" key="1">
    <source>
        <dbReference type="SAM" id="MobiDB-lite"/>
    </source>
</evidence>
<evidence type="ECO:0000313" key="3">
    <source>
        <dbReference type="Proteomes" id="UP001500483"/>
    </source>
</evidence>
<evidence type="ECO:0008006" key="4">
    <source>
        <dbReference type="Google" id="ProtNLM"/>
    </source>
</evidence>
<dbReference type="Proteomes" id="UP001500483">
    <property type="component" value="Unassembled WGS sequence"/>
</dbReference>
<dbReference type="RefSeq" id="WP_258341863.1">
    <property type="nucleotide sequence ID" value="NZ_BAAAYK010000038.1"/>
</dbReference>
<keyword evidence="3" id="KW-1185">Reference proteome</keyword>